<keyword evidence="2" id="KW-1185">Reference proteome</keyword>
<evidence type="ECO:0000313" key="2">
    <source>
        <dbReference type="Proteomes" id="UP001070176"/>
    </source>
</evidence>
<evidence type="ECO:0008006" key="3">
    <source>
        <dbReference type="Google" id="ProtNLM"/>
    </source>
</evidence>
<accession>A0ABT3Y1R2</accession>
<reference evidence="1" key="1">
    <citation type="submission" date="2022-10" db="EMBL/GenBank/DDBJ databases">
        <title>Chryseobacterium sp. nov., a novel bacterial species.</title>
        <authorList>
            <person name="Cao Y."/>
        </authorList>
    </citation>
    <scope>NUCLEOTIDE SEQUENCE</scope>
    <source>
        <strain evidence="1">KC 927</strain>
    </source>
</reference>
<protein>
    <recommendedName>
        <fullName evidence="3">Lipoprotein</fullName>
    </recommendedName>
</protein>
<organism evidence="1 2">
    <name type="scientific">Chryseobacterium luquanense</name>
    <dbReference type="NCBI Taxonomy" id="2983766"/>
    <lineage>
        <taxon>Bacteria</taxon>
        <taxon>Pseudomonadati</taxon>
        <taxon>Bacteroidota</taxon>
        <taxon>Flavobacteriia</taxon>
        <taxon>Flavobacteriales</taxon>
        <taxon>Weeksellaceae</taxon>
        <taxon>Chryseobacterium group</taxon>
        <taxon>Chryseobacterium</taxon>
    </lineage>
</organism>
<proteinExistence type="predicted"/>
<sequence length="135" mass="15485">MKKILIITILMSIISCKPTSKMVSGVDYKIIKIDSLETIYIIYAEKSDVSIRNSKIIKIASSKKNNKCKRKNLINIGQIYKLNLVSLYPENFVSHHNLGGITYNSIYVPFDKDYNVKKDLFITENLEGLCYKISK</sequence>
<gene>
    <name evidence="1" type="ORF">OEA66_06890</name>
</gene>
<dbReference type="EMBL" id="JAOVZV010000005">
    <property type="protein sequence ID" value="MCX8532076.1"/>
    <property type="molecule type" value="Genomic_DNA"/>
</dbReference>
<dbReference type="Proteomes" id="UP001070176">
    <property type="component" value="Unassembled WGS sequence"/>
</dbReference>
<name>A0ABT3Y1R2_9FLAO</name>
<dbReference type="PROSITE" id="PS51257">
    <property type="entry name" value="PROKAR_LIPOPROTEIN"/>
    <property type="match status" value="1"/>
</dbReference>
<evidence type="ECO:0000313" key="1">
    <source>
        <dbReference type="EMBL" id="MCX8532076.1"/>
    </source>
</evidence>
<comment type="caution">
    <text evidence="1">The sequence shown here is derived from an EMBL/GenBank/DDBJ whole genome shotgun (WGS) entry which is preliminary data.</text>
</comment>
<dbReference type="RefSeq" id="WP_267280691.1">
    <property type="nucleotide sequence ID" value="NZ_JAOVZV010000005.1"/>
</dbReference>